<dbReference type="EMBL" id="JWZT01003954">
    <property type="protein sequence ID" value="KII65198.1"/>
    <property type="molecule type" value="Genomic_DNA"/>
</dbReference>
<sequence length="214" mass="24791">MAIKDCFDDLNWNKCPDMMAVTNATGMSDLVTADYMHSLCSYKNISDNLNPILFSSEGAIVNNVEFLLEFKALRDRKRNNNTKESKMKDTNLKRIKRRLITNIIDYYKSVAADEGTGLEFIKRILRKTFKDHIENLIFIIDELKRIFDVLHVIEENKRTRIAEDDPQSTYHSRLCNAHNTWPTSDDIQNDRRTVIKNNDIDSTPSNITDTSPVN</sequence>
<dbReference type="AlphaFoldDB" id="A0A0C2J7Y2"/>
<evidence type="ECO:0000313" key="1">
    <source>
        <dbReference type="EMBL" id="KII65198.1"/>
    </source>
</evidence>
<organism evidence="1 2">
    <name type="scientific">Thelohanellus kitauei</name>
    <name type="common">Myxosporean</name>
    <dbReference type="NCBI Taxonomy" id="669202"/>
    <lineage>
        <taxon>Eukaryota</taxon>
        <taxon>Metazoa</taxon>
        <taxon>Cnidaria</taxon>
        <taxon>Myxozoa</taxon>
        <taxon>Myxosporea</taxon>
        <taxon>Bivalvulida</taxon>
        <taxon>Platysporina</taxon>
        <taxon>Myxobolidae</taxon>
        <taxon>Thelohanellus</taxon>
    </lineage>
</organism>
<keyword evidence="2" id="KW-1185">Reference proteome</keyword>
<accession>A0A0C2J7Y2</accession>
<comment type="caution">
    <text evidence="1">The sequence shown here is derived from an EMBL/GenBank/DDBJ whole genome shotgun (WGS) entry which is preliminary data.</text>
</comment>
<evidence type="ECO:0000313" key="2">
    <source>
        <dbReference type="Proteomes" id="UP000031668"/>
    </source>
</evidence>
<name>A0A0C2J7Y2_THEKT</name>
<reference evidence="1 2" key="1">
    <citation type="journal article" date="2014" name="Genome Biol. Evol.">
        <title>The genome of the myxosporean Thelohanellus kitauei shows adaptations to nutrient acquisition within its fish host.</title>
        <authorList>
            <person name="Yang Y."/>
            <person name="Xiong J."/>
            <person name="Zhou Z."/>
            <person name="Huo F."/>
            <person name="Miao W."/>
            <person name="Ran C."/>
            <person name="Liu Y."/>
            <person name="Zhang J."/>
            <person name="Feng J."/>
            <person name="Wang M."/>
            <person name="Wang M."/>
            <person name="Wang L."/>
            <person name="Yao B."/>
        </authorList>
    </citation>
    <scope>NUCLEOTIDE SEQUENCE [LARGE SCALE GENOMIC DNA]</scope>
    <source>
        <strain evidence="1">Wuqing</strain>
    </source>
</reference>
<proteinExistence type="predicted"/>
<gene>
    <name evidence="1" type="ORF">RF11_13474</name>
</gene>
<protein>
    <submittedName>
        <fullName evidence="1">Uncharacterized protein</fullName>
    </submittedName>
</protein>
<dbReference type="Proteomes" id="UP000031668">
    <property type="component" value="Unassembled WGS sequence"/>
</dbReference>